<gene>
    <name evidence="1" type="ordered locus">RB9075</name>
</gene>
<organism evidence="1 2">
    <name type="scientific">Rhodopirellula baltica (strain DSM 10527 / NCIMB 13988 / SH1)</name>
    <dbReference type="NCBI Taxonomy" id="243090"/>
    <lineage>
        <taxon>Bacteria</taxon>
        <taxon>Pseudomonadati</taxon>
        <taxon>Planctomycetota</taxon>
        <taxon>Planctomycetia</taxon>
        <taxon>Pirellulales</taxon>
        <taxon>Pirellulaceae</taxon>
        <taxon>Rhodopirellula</taxon>
    </lineage>
</organism>
<dbReference type="Proteomes" id="UP000001025">
    <property type="component" value="Chromosome"/>
</dbReference>
<dbReference type="KEGG" id="rba:RB9075"/>
<name>Q7UM48_RHOBA</name>
<proteinExistence type="predicted"/>
<keyword evidence="2" id="KW-1185">Reference proteome</keyword>
<dbReference type="InParanoid" id="Q7UM48"/>
<dbReference type="EMBL" id="BX294148">
    <property type="protein sequence ID" value="CAD76069.1"/>
    <property type="molecule type" value="Genomic_DNA"/>
</dbReference>
<dbReference type="AlphaFoldDB" id="Q7UM48"/>
<dbReference type="EnsemblBacteria" id="CAD76069">
    <property type="protein sequence ID" value="CAD76069"/>
    <property type="gene ID" value="RB9075"/>
</dbReference>
<protein>
    <submittedName>
        <fullName evidence="1">Uncharacterized protein</fullName>
    </submittedName>
</protein>
<sequence length="51" mass="5883">MLILRGLLAHEISQFESVADGRFNQQQFLLRHRDGDALLDSAWPPHFQGHL</sequence>
<reference evidence="1 2" key="1">
    <citation type="journal article" date="2003" name="Proc. Natl. Acad. Sci. U.S.A.">
        <title>Complete genome sequence of the marine planctomycete Pirellula sp. strain 1.</title>
        <authorList>
            <person name="Gloeckner F.O."/>
            <person name="Kube M."/>
            <person name="Bauer M."/>
            <person name="Teeling H."/>
            <person name="Lombardot T."/>
            <person name="Ludwig W."/>
            <person name="Gade D."/>
            <person name="Beck A."/>
            <person name="Borzym K."/>
            <person name="Heitmann K."/>
            <person name="Rabus R."/>
            <person name="Schlesner H."/>
            <person name="Amann R."/>
            <person name="Reinhardt R."/>
        </authorList>
    </citation>
    <scope>NUCLEOTIDE SEQUENCE [LARGE SCALE GENOMIC DNA]</scope>
    <source>
        <strain evidence="2">DSM 10527 / NCIMB 13988 / SH1</strain>
    </source>
</reference>
<evidence type="ECO:0000313" key="2">
    <source>
        <dbReference type="Proteomes" id="UP000001025"/>
    </source>
</evidence>
<accession>Q7UM48</accession>
<evidence type="ECO:0000313" key="1">
    <source>
        <dbReference type="EMBL" id="CAD76069.1"/>
    </source>
</evidence>
<dbReference type="HOGENOM" id="CLU_3103157_0_0_0"/>